<dbReference type="Pfam" id="PF01206">
    <property type="entry name" value="TusA"/>
    <property type="match status" value="1"/>
</dbReference>
<dbReference type="AlphaFoldDB" id="A0A1J1E3S8"/>
<evidence type="ECO:0000313" key="2">
    <source>
        <dbReference type="EMBL" id="BAV92555.1"/>
    </source>
</evidence>
<dbReference type="InterPro" id="IPR027396">
    <property type="entry name" value="DsrEFH-like"/>
</dbReference>
<dbReference type="OrthoDB" id="9801500at2"/>
<protein>
    <submittedName>
        <fullName evidence="2">Uncharacterized selenium metabolism protein YedF</fullName>
    </submittedName>
</protein>
<sequence length="205" mass="21826">MSEVTINCQNLPCPQPVIRVKQQLEISSPDSLSIIVDNEPALENVSRFLSARGYGVSCTRENGLLRVCAALDQSVHSGEAAQQPVKQQAADQEPTKILVMIISPVFGSGDDILGEKLMKNFLSTLPEMGDSLWRIVLLNGGVTLAAEGSPVLAELQTLDAQGVSILACGACLDHFGLLAKKAVGQTTNMLDVVTGMQLADKIIKI</sequence>
<dbReference type="CDD" id="cd03421">
    <property type="entry name" value="SirA_like_N"/>
    <property type="match status" value="1"/>
</dbReference>
<dbReference type="SUPFAM" id="SSF75169">
    <property type="entry name" value="DsrEFH-like"/>
    <property type="match status" value="1"/>
</dbReference>
<dbReference type="InterPro" id="IPR001455">
    <property type="entry name" value="TusA-like"/>
</dbReference>
<accession>A0A1J1E3S8</accession>
<name>A0A1J1E3S8_9BACT</name>
<evidence type="ECO:0000259" key="1">
    <source>
        <dbReference type="Pfam" id="PF01206"/>
    </source>
</evidence>
<proteinExistence type="predicted"/>
<dbReference type="InterPro" id="IPR036868">
    <property type="entry name" value="TusA-like_sf"/>
</dbReference>
<dbReference type="InterPro" id="IPR019870">
    <property type="entry name" value="Se_metab_YedF"/>
</dbReference>
<dbReference type="Gene3D" id="3.30.110.40">
    <property type="entry name" value="TusA-like domain"/>
    <property type="match status" value="1"/>
</dbReference>
<organism evidence="2 3">
    <name type="scientific">Candidatus Desulfovibrio trichonymphae</name>
    <dbReference type="NCBI Taxonomy" id="1725232"/>
    <lineage>
        <taxon>Bacteria</taxon>
        <taxon>Pseudomonadati</taxon>
        <taxon>Thermodesulfobacteriota</taxon>
        <taxon>Desulfovibrionia</taxon>
        <taxon>Desulfovibrionales</taxon>
        <taxon>Desulfovibrionaceae</taxon>
        <taxon>Desulfovibrio</taxon>
    </lineage>
</organism>
<dbReference type="NCBIfam" id="TIGR03527">
    <property type="entry name" value="selenium_YedF"/>
    <property type="match status" value="1"/>
</dbReference>
<evidence type="ECO:0000313" key="3">
    <source>
        <dbReference type="Proteomes" id="UP000242645"/>
    </source>
</evidence>
<keyword evidence="3" id="KW-1185">Reference proteome</keyword>
<dbReference type="KEGG" id="dtr:RSDT_1043"/>
<feature type="domain" description="UPF0033" evidence="1">
    <location>
        <begin position="5"/>
        <end position="63"/>
    </location>
</feature>
<reference evidence="2 3" key="1">
    <citation type="journal article" date="2017" name="ISME J.">
        <title>Genome of 'Ca. Desulfovibrio trichonymphae', an H2-oxidizing bacterium in a tripartite symbiotic system within a protist cell in the termite gut.</title>
        <authorList>
            <person name="Kuwahara H."/>
            <person name="Yuki M."/>
            <person name="Izawa K."/>
            <person name="Ohkuma M."/>
            <person name="Hongoh Y."/>
        </authorList>
    </citation>
    <scope>NUCLEOTIDE SEQUENCE [LARGE SCALE GENOMIC DNA]</scope>
    <source>
        <strain evidence="2 3">Rs-N31</strain>
    </source>
</reference>
<dbReference type="SUPFAM" id="SSF64307">
    <property type="entry name" value="SirA-like"/>
    <property type="match status" value="1"/>
</dbReference>
<dbReference type="RefSeq" id="WP_096400190.1">
    <property type="nucleotide sequence ID" value="NZ_AP017368.1"/>
</dbReference>
<gene>
    <name evidence="2" type="primary">yedF</name>
    <name evidence="2" type="ORF">RSDT_1043</name>
</gene>
<dbReference type="Proteomes" id="UP000242645">
    <property type="component" value="Chromosome"/>
</dbReference>
<dbReference type="EMBL" id="AP017368">
    <property type="protein sequence ID" value="BAV92555.1"/>
    <property type="molecule type" value="Genomic_DNA"/>
</dbReference>